<dbReference type="InterPro" id="IPR024655">
    <property type="entry name" value="Asl1_glyco_hydro_catalytic"/>
</dbReference>
<evidence type="ECO:0000256" key="1">
    <source>
        <dbReference type="SAM" id="SignalP"/>
    </source>
</evidence>
<dbReference type="STRING" id="53501.SAMN04488043_11843"/>
<dbReference type="PANTHER" id="PTHR34154:SF3">
    <property type="entry name" value="ALKALI-SENSITIVE LINKAGE PROTEIN 1"/>
    <property type="match status" value="1"/>
</dbReference>
<evidence type="ECO:0000259" key="2">
    <source>
        <dbReference type="Pfam" id="PF11790"/>
    </source>
</evidence>
<organism evidence="3 4">
    <name type="scientific">Thalassovita gelatinovora</name>
    <name type="common">Thalassobius gelatinovorus</name>
    <dbReference type="NCBI Taxonomy" id="53501"/>
    <lineage>
        <taxon>Bacteria</taxon>
        <taxon>Pseudomonadati</taxon>
        <taxon>Pseudomonadota</taxon>
        <taxon>Alphaproteobacteria</taxon>
        <taxon>Rhodobacterales</taxon>
        <taxon>Roseobacteraceae</taxon>
        <taxon>Thalassovita</taxon>
    </lineage>
</organism>
<dbReference type="Proteomes" id="UP000051587">
    <property type="component" value="Unassembled WGS sequence"/>
</dbReference>
<dbReference type="AlphaFoldDB" id="A0A0N7LU30"/>
<feature type="domain" description="Asl1-like glycosyl hydrolase catalytic" evidence="2">
    <location>
        <begin position="35"/>
        <end position="263"/>
    </location>
</feature>
<feature type="chain" id="PRO_5006015613" evidence="1">
    <location>
        <begin position="23"/>
        <end position="281"/>
    </location>
</feature>
<dbReference type="GO" id="GO:0016787">
    <property type="term" value="F:hydrolase activity"/>
    <property type="evidence" value="ECO:0007669"/>
    <property type="project" value="UniProtKB-KW"/>
</dbReference>
<gene>
    <name evidence="3" type="ORF">TG4357_00042</name>
</gene>
<feature type="signal peptide" evidence="1">
    <location>
        <begin position="1"/>
        <end position="22"/>
    </location>
</feature>
<sequence>MIRTLACILGLLVLAQSAIAQKAGVGAWENPGKTTLEWIEKRPGLEWYYNWRPDQIWHRGGVSRTVEFVPMIHNARDVNKRIVSSRRAKALLGFNEPDRNNGKHQAGLSVKKAAALWPKLESRGLRLGSPATTQGETLGKGSWQHRFMTEVDRRGLRVDFMAVHYYSKNGDVAAFRNWLQAVHRSYGRPIWVTEFAMIDWNRPGAVTYQQNARFAQQAIAMMENLAFVERHAWFAANPYPWKGKSPQINLVDRNMKPTPVGLAFDKVLTRVGSRKVAGLND</sequence>
<keyword evidence="1" id="KW-0732">Signal</keyword>
<evidence type="ECO:0000313" key="4">
    <source>
        <dbReference type="Proteomes" id="UP000051587"/>
    </source>
</evidence>
<dbReference type="OrthoDB" id="9809583at2"/>
<dbReference type="EMBL" id="CYSA01000001">
    <property type="protein sequence ID" value="CUH62354.1"/>
    <property type="molecule type" value="Genomic_DNA"/>
</dbReference>
<proteinExistence type="predicted"/>
<dbReference type="Pfam" id="PF11790">
    <property type="entry name" value="Glyco_hydro_cc"/>
    <property type="match status" value="1"/>
</dbReference>
<name>A0A0N7LU30_THAGE</name>
<accession>A0A0N7LU30</accession>
<reference evidence="3 4" key="1">
    <citation type="submission" date="2015-09" db="EMBL/GenBank/DDBJ databases">
        <authorList>
            <consortium name="Swine Surveillance"/>
        </authorList>
    </citation>
    <scope>NUCLEOTIDE SEQUENCE [LARGE SCALE GENOMIC DNA]</scope>
    <source>
        <strain evidence="3 4">CECT 4357</strain>
    </source>
</reference>
<evidence type="ECO:0000313" key="3">
    <source>
        <dbReference type="EMBL" id="CUH62354.1"/>
    </source>
</evidence>
<dbReference type="PANTHER" id="PTHR34154">
    <property type="entry name" value="ALKALI-SENSITIVE LINKAGE PROTEIN 1"/>
    <property type="match status" value="1"/>
</dbReference>
<dbReference type="SUPFAM" id="SSF51445">
    <property type="entry name" value="(Trans)glycosidases"/>
    <property type="match status" value="1"/>
</dbReference>
<keyword evidence="4" id="KW-1185">Reference proteome</keyword>
<dbReference type="GO" id="GO:0071966">
    <property type="term" value="P:fungal-type cell wall polysaccharide metabolic process"/>
    <property type="evidence" value="ECO:0007669"/>
    <property type="project" value="TreeGrafter"/>
</dbReference>
<dbReference type="Gene3D" id="3.20.20.80">
    <property type="entry name" value="Glycosidases"/>
    <property type="match status" value="1"/>
</dbReference>
<dbReference type="InterPro" id="IPR053183">
    <property type="entry name" value="ASL1"/>
</dbReference>
<keyword evidence="3" id="KW-0378">Hydrolase</keyword>
<dbReference type="InterPro" id="IPR017853">
    <property type="entry name" value="GH"/>
</dbReference>
<protein>
    <submittedName>
        <fullName evidence="3">Glycosyl hydrolase catalytic core</fullName>
    </submittedName>
</protein>